<dbReference type="EMBL" id="JAUCMV010000002">
    <property type="protein sequence ID" value="KAK0416238.1"/>
    <property type="molecule type" value="Genomic_DNA"/>
</dbReference>
<comment type="caution">
    <text evidence="7">The sequence shown here is derived from an EMBL/GenBank/DDBJ whole genome shotgun (WGS) entry which is preliminary data.</text>
</comment>
<dbReference type="AlphaFoldDB" id="A0AA39M0E4"/>
<evidence type="ECO:0000256" key="4">
    <source>
        <dbReference type="ARBA" id="ARBA00022801"/>
    </source>
</evidence>
<gene>
    <name evidence="7" type="ORF">QR680_012368</name>
</gene>
<organism evidence="7 8">
    <name type="scientific">Steinernema hermaphroditum</name>
    <dbReference type="NCBI Taxonomy" id="289476"/>
    <lineage>
        <taxon>Eukaryota</taxon>
        <taxon>Metazoa</taxon>
        <taxon>Ecdysozoa</taxon>
        <taxon>Nematoda</taxon>
        <taxon>Chromadorea</taxon>
        <taxon>Rhabditida</taxon>
        <taxon>Tylenchina</taxon>
        <taxon>Panagrolaimomorpha</taxon>
        <taxon>Strongyloidoidea</taxon>
        <taxon>Steinernematidae</taxon>
        <taxon>Steinernema</taxon>
    </lineage>
</organism>
<dbReference type="InterPro" id="IPR029058">
    <property type="entry name" value="AB_hydrolase_fold"/>
</dbReference>
<keyword evidence="4" id="KW-0378">Hydrolase</keyword>
<dbReference type="PRINTS" id="PR00412">
    <property type="entry name" value="EPOXHYDRLASE"/>
</dbReference>
<dbReference type="PRINTS" id="PR00111">
    <property type="entry name" value="ABHYDROLASE"/>
</dbReference>
<dbReference type="Proteomes" id="UP001175271">
    <property type="component" value="Unassembled WGS sequence"/>
</dbReference>
<dbReference type="InterPro" id="IPR000639">
    <property type="entry name" value="Epox_hydrolase-like"/>
</dbReference>
<evidence type="ECO:0000256" key="5">
    <source>
        <dbReference type="ARBA" id="ARBA00049203"/>
    </source>
</evidence>
<evidence type="ECO:0000259" key="6">
    <source>
        <dbReference type="Pfam" id="PF12697"/>
    </source>
</evidence>
<protein>
    <recommendedName>
        <fullName evidence="2">protein phosphatase methylesterase-1</fullName>
        <ecNumber evidence="2">3.1.1.89</ecNumber>
    </recommendedName>
</protein>
<reference evidence="7" key="1">
    <citation type="submission" date="2023-06" db="EMBL/GenBank/DDBJ databases">
        <title>Genomic analysis of the entomopathogenic nematode Steinernema hermaphroditum.</title>
        <authorList>
            <person name="Schwarz E.M."/>
            <person name="Heppert J.K."/>
            <person name="Baniya A."/>
            <person name="Schwartz H.T."/>
            <person name="Tan C.-H."/>
            <person name="Antoshechkin I."/>
            <person name="Sternberg P.W."/>
            <person name="Goodrich-Blair H."/>
            <person name="Dillman A.R."/>
        </authorList>
    </citation>
    <scope>NUCLEOTIDE SEQUENCE</scope>
    <source>
        <strain evidence="7">PS9179</strain>
        <tissue evidence="7">Whole animal</tissue>
    </source>
</reference>
<comment type="catalytic activity">
    <reaction evidence="5">
        <text>[phosphatase 2A protein]-C-terminal L-leucine methyl ester + H2O = [phosphatase 2A protein]-C-terminal L-leucine + methanol + H(+)</text>
        <dbReference type="Rhea" id="RHEA:48548"/>
        <dbReference type="Rhea" id="RHEA-COMP:12134"/>
        <dbReference type="Rhea" id="RHEA-COMP:12135"/>
        <dbReference type="ChEBI" id="CHEBI:15377"/>
        <dbReference type="ChEBI" id="CHEBI:15378"/>
        <dbReference type="ChEBI" id="CHEBI:17790"/>
        <dbReference type="ChEBI" id="CHEBI:90516"/>
        <dbReference type="ChEBI" id="CHEBI:90517"/>
        <dbReference type="EC" id="3.1.1.89"/>
    </reaction>
</comment>
<name>A0AA39M0E4_9BILA</name>
<dbReference type="InterPro" id="IPR000073">
    <property type="entry name" value="AB_hydrolase_1"/>
</dbReference>
<dbReference type="Gene3D" id="3.40.50.1820">
    <property type="entry name" value="alpha/beta hydrolase"/>
    <property type="match status" value="1"/>
</dbReference>
<keyword evidence="3" id="KW-0719">Serine esterase</keyword>
<dbReference type="SUPFAM" id="SSF53474">
    <property type="entry name" value="alpha/beta-Hydrolases"/>
    <property type="match status" value="1"/>
</dbReference>
<dbReference type="GO" id="GO:0051723">
    <property type="term" value="F:protein methylesterase activity"/>
    <property type="evidence" value="ECO:0007669"/>
    <property type="project" value="UniProtKB-EC"/>
</dbReference>
<dbReference type="PANTHER" id="PTHR14189">
    <property type="entry name" value="PROTEIN PHOSPHATASE METHYLESTERASE-1 RELATED"/>
    <property type="match status" value="1"/>
</dbReference>
<keyword evidence="8" id="KW-1185">Reference proteome</keyword>
<evidence type="ECO:0000256" key="2">
    <source>
        <dbReference type="ARBA" id="ARBA00013111"/>
    </source>
</evidence>
<dbReference type="PANTHER" id="PTHR14189:SF0">
    <property type="entry name" value="PROTEIN PHOSPHATASE METHYLESTERASE 1"/>
    <property type="match status" value="1"/>
</dbReference>
<dbReference type="EC" id="3.1.1.89" evidence="2"/>
<dbReference type="Pfam" id="PF12697">
    <property type="entry name" value="Abhydrolase_6"/>
    <property type="match status" value="1"/>
</dbReference>
<comment type="similarity">
    <text evidence="1">Belongs to the AB hydrolase superfamily.</text>
</comment>
<evidence type="ECO:0000313" key="8">
    <source>
        <dbReference type="Proteomes" id="UP001175271"/>
    </source>
</evidence>
<evidence type="ECO:0000313" key="7">
    <source>
        <dbReference type="EMBL" id="KAK0416238.1"/>
    </source>
</evidence>
<evidence type="ECO:0000256" key="1">
    <source>
        <dbReference type="ARBA" id="ARBA00008645"/>
    </source>
</evidence>
<feature type="domain" description="AB hydrolase-1" evidence="6">
    <location>
        <begin position="223"/>
        <end position="470"/>
    </location>
</feature>
<proteinExistence type="inferred from homology"/>
<evidence type="ECO:0000256" key="3">
    <source>
        <dbReference type="ARBA" id="ARBA00022487"/>
    </source>
</evidence>
<accession>A0AA39M0E4</accession>
<sequence length="491" mass="55795">MGRFFTKKDTMNADLSTNLSFKEARQLMKEYSSLIAVKEKRHFVLNWSATGDQYDVIWKIVEKSIGNYNRRVRGIPIAIGKIQIDSKIFIVEEGRKIHIDAVIPQIIFRPKKGEAYRCEVTSSDKKFYNGFLFNKIAVGLVPKNENTHPDKAGQAKFYFTNIQVKGNICQIRGKMMVDEKAHAVEHSPIGWEEFFTAKVLVETENGDRFNVYRKGDKGPVFYLLHGGGYTGLTWCCFVEELTKQVECQVVAPDLRGHGETKTTDDYNLSVDQQLQDIKNIYDSIFPQKDNFPHCILIGHSMGGALAVHASERELIPNTFALAVIDVVEGTAVAALKQMRTVLMHRPKQFPDESSAIDWACRTGACRNLRQARVSMPSQLRKIQSGETKRNHLGLTWKIDLALTEPHWPTWFEGLSQKFLKCKPTKMLILAHVDRLDKDLTVAQMQGKFHQVVLPNCGHAVHEDAPHEVANLFVSLLNRYKVILQKSRPNKA</sequence>
<dbReference type="InterPro" id="IPR016812">
    <property type="entry name" value="PPase_methylesterase_euk"/>
</dbReference>